<dbReference type="EC" id="2.1.3.9" evidence="4"/>
<evidence type="ECO:0000313" key="4">
    <source>
        <dbReference type="EMBL" id="VAW10706.1"/>
    </source>
</evidence>
<evidence type="ECO:0000259" key="3">
    <source>
        <dbReference type="Pfam" id="PF02729"/>
    </source>
</evidence>
<gene>
    <name evidence="4" type="ORF">MNBD_BACTEROID03-2740</name>
</gene>
<dbReference type="PRINTS" id="PR00100">
    <property type="entry name" value="AOTCASE"/>
</dbReference>
<dbReference type="EMBL" id="UOEL01000034">
    <property type="protein sequence ID" value="VAW10706.1"/>
    <property type="molecule type" value="Genomic_DNA"/>
</dbReference>
<evidence type="ECO:0000256" key="1">
    <source>
        <dbReference type="ARBA" id="ARBA00022679"/>
    </source>
</evidence>
<feature type="domain" description="Aspartate/ornithine carbamoyltransferase carbamoyl-P binding" evidence="3">
    <location>
        <begin position="2"/>
        <end position="160"/>
    </location>
</feature>
<dbReference type="PANTHER" id="PTHR45753">
    <property type="entry name" value="ORNITHINE CARBAMOYLTRANSFERASE, MITOCHONDRIAL"/>
    <property type="match status" value="1"/>
</dbReference>
<dbReference type="PANTHER" id="PTHR45753:SF3">
    <property type="entry name" value="ORNITHINE TRANSCARBAMYLASE, MITOCHONDRIAL"/>
    <property type="match status" value="1"/>
</dbReference>
<keyword evidence="1 4" id="KW-0808">Transferase</keyword>
<dbReference type="InterPro" id="IPR006132">
    <property type="entry name" value="Asp/Orn_carbamoyltranf_P-bd"/>
</dbReference>
<name>A0A3B0TUH2_9ZZZZ</name>
<dbReference type="HAMAP" id="MF_02235">
    <property type="entry name" value="SOTCase"/>
    <property type="match status" value="1"/>
</dbReference>
<reference evidence="4" key="1">
    <citation type="submission" date="2018-06" db="EMBL/GenBank/DDBJ databases">
        <authorList>
            <person name="Zhirakovskaya E."/>
        </authorList>
    </citation>
    <scope>NUCLEOTIDE SEQUENCE</scope>
</reference>
<dbReference type="GO" id="GO:0016597">
    <property type="term" value="F:amino acid binding"/>
    <property type="evidence" value="ECO:0007669"/>
    <property type="project" value="InterPro"/>
</dbReference>
<organism evidence="4">
    <name type="scientific">hydrothermal vent metagenome</name>
    <dbReference type="NCBI Taxonomy" id="652676"/>
    <lineage>
        <taxon>unclassified sequences</taxon>
        <taxon>metagenomes</taxon>
        <taxon>ecological metagenomes</taxon>
    </lineage>
</organism>
<accession>A0A3B0TUH2</accession>
<dbReference type="GO" id="GO:0043857">
    <property type="term" value="F:N-acetylornithine carbamoyltransferase activity"/>
    <property type="evidence" value="ECO:0007669"/>
    <property type="project" value="UniProtKB-EC"/>
</dbReference>
<dbReference type="GO" id="GO:0004585">
    <property type="term" value="F:ornithine carbamoyltransferase activity"/>
    <property type="evidence" value="ECO:0007669"/>
    <property type="project" value="InterPro"/>
</dbReference>
<dbReference type="InterPro" id="IPR006131">
    <property type="entry name" value="Asp_carbamoyltransf_Asp/Orn-bd"/>
</dbReference>
<protein>
    <submittedName>
        <fullName evidence="4">N-acetylornithine carbamoyltransferase</fullName>
        <ecNumber evidence="4">2.1.3.9</ecNumber>
    </submittedName>
</protein>
<dbReference type="GO" id="GO:0019240">
    <property type="term" value="P:citrulline biosynthetic process"/>
    <property type="evidence" value="ECO:0007669"/>
    <property type="project" value="TreeGrafter"/>
</dbReference>
<feature type="domain" description="Aspartate/ornithine carbamoyltransferase Asp/Orn-binding" evidence="2">
    <location>
        <begin position="184"/>
        <end position="305"/>
    </location>
</feature>
<dbReference type="InterPro" id="IPR036901">
    <property type="entry name" value="Asp/Orn_carbamoylTrfase_sf"/>
</dbReference>
<dbReference type="SUPFAM" id="SSF53671">
    <property type="entry name" value="Aspartate/ornithine carbamoyltransferase"/>
    <property type="match status" value="1"/>
</dbReference>
<proteinExistence type="inferred from homology"/>
<dbReference type="PRINTS" id="PR00101">
    <property type="entry name" value="ATCASE"/>
</dbReference>
<evidence type="ECO:0000259" key="2">
    <source>
        <dbReference type="Pfam" id="PF00185"/>
    </source>
</evidence>
<dbReference type="Gene3D" id="3.40.50.1370">
    <property type="entry name" value="Aspartate/ornithine carbamoyltransferase"/>
    <property type="match status" value="2"/>
</dbReference>
<sequence>MKHYLSVKDIDSLSDWVSEAKKLKENPRQLMHLGSGKTICLFFFNNSLRTRLSTQKAAMNLGLEVIVMNFGNEGWALEFEDGTVMNQNTSEHIKEAAQVISQYCDIIGIRAFASLTDKVKDEAELVLNGFKKYASVPIINMESSGSHPLQALADAITIEEQKTKPKPKVVLSWAPHPKALPHAVANSFVEMMQLQNADFVITHPEGYELNPNIVKGAKIEYDQQKALQNADFVYVKNWSSYSQYGKILNTNTHSMITKEKLGHAKFMHCLPIRRNVVVEDLVLDGDQSLVIEQANNRTYAAQLVLKKILESFL</sequence>
<dbReference type="Pfam" id="PF02729">
    <property type="entry name" value="OTCace_N"/>
    <property type="match status" value="1"/>
</dbReference>
<dbReference type="InterPro" id="IPR043696">
    <property type="entry name" value="ArgF'-like"/>
</dbReference>
<dbReference type="InterPro" id="IPR006130">
    <property type="entry name" value="Asp/Orn_carbamoylTrfase"/>
</dbReference>
<dbReference type="GO" id="GO:0042450">
    <property type="term" value="P:L-arginine biosynthetic process via ornithine"/>
    <property type="evidence" value="ECO:0007669"/>
    <property type="project" value="TreeGrafter"/>
</dbReference>
<dbReference type="AlphaFoldDB" id="A0A3B0TUH2"/>
<dbReference type="Pfam" id="PF00185">
    <property type="entry name" value="OTCace"/>
    <property type="match status" value="1"/>
</dbReference>